<name>A0A6J5ILK0_9BURK</name>
<evidence type="ECO:0000313" key="1">
    <source>
        <dbReference type="EMBL" id="CAB3960517.1"/>
    </source>
</evidence>
<dbReference type="Proteomes" id="UP000494301">
    <property type="component" value="Unassembled WGS sequence"/>
</dbReference>
<dbReference type="RefSeq" id="WP_175219221.1">
    <property type="nucleotide sequence ID" value="NZ_CABWIL020000001.1"/>
</dbReference>
<evidence type="ECO:0000313" key="2">
    <source>
        <dbReference type="Proteomes" id="UP000494301"/>
    </source>
</evidence>
<proteinExistence type="predicted"/>
<sequence length="155" mass="17752">MRAELRDPVDHHKLQLLLPLTRAVFQLHENGREYATELQQISRLLGDDVDQIDVLGAFGSTCADEFARQLAIDWHAVPTDLSEPELLELLDAVCACRGDETLIDYWIRCLSINTCDDRISDLIFWPETYFGAEYDGRELSPAEMLEVVLRKRGME</sequence>
<organism evidence="1 2">
    <name type="scientific">Burkholderia aenigmatica</name>
    <dbReference type="NCBI Taxonomy" id="2015348"/>
    <lineage>
        <taxon>Bacteria</taxon>
        <taxon>Pseudomonadati</taxon>
        <taxon>Pseudomonadota</taxon>
        <taxon>Betaproteobacteria</taxon>
        <taxon>Burkholderiales</taxon>
        <taxon>Burkholderiaceae</taxon>
        <taxon>Burkholderia</taxon>
        <taxon>Burkholderia cepacia complex</taxon>
    </lineage>
</organism>
<dbReference type="AlphaFoldDB" id="A0A6J5ILK0"/>
<reference evidence="1 2" key="1">
    <citation type="submission" date="2020-04" db="EMBL/GenBank/DDBJ databases">
        <authorList>
            <person name="Depoorter E."/>
        </authorList>
    </citation>
    <scope>NUCLEOTIDE SEQUENCE [LARGE SCALE GENOMIC DNA]</scope>
    <source>
        <strain evidence="1 2">BCC0217</strain>
    </source>
</reference>
<gene>
    <name evidence="1" type="ORF">BLA3211_00255</name>
</gene>
<accession>A0A6J5ILK0</accession>
<dbReference type="EMBL" id="CABWIL020000001">
    <property type="protein sequence ID" value="CAB3960517.1"/>
    <property type="molecule type" value="Genomic_DNA"/>
</dbReference>
<protein>
    <submittedName>
        <fullName evidence="1">Uncharacterized protein</fullName>
    </submittedName>
</protein>